<dbReference type="PANTHER" id="PTHR30576:SF10">
    <property type="entry name" value="SLL5057 PROTEIN"/>
    <property type="match status" value="1"/>
</dbReference>
<evidence type="ECO:0000313" key="10">
    <source>
        <dbReference type="EMBL" id="GAP26518.1"/>
    </source>
</evidence>
<dbReference type="Gene3D" id="3.40.50.720">
    <property type="entry name" value="NAD(P)-binding Rossmann-like Domain"/>
    <property type="match status" value="1"/>
</dbReference>
<evidence type="ECO:0000256" key="2">
    <source>
        <dbReference type="ARBA" id="ARBA00006464"/>
    </source>
</evidence>
<evidence type="ECO:0000256" key="8">
    <source>
        <dbReference type="SAM" id="Phobius"/>
    </source>
</evidence>
<evidence type="ECO:0000256" key="3">
    <source>
        <dbReference type="ARBA" id="ARBA00022679"/>
    </source>
</evidence>
<feature type="transmembrane region" description="Helical" evidence="8">
    <location>
        <begin position="111"/>
        <end position="131"/>
    </location>
</feature>
<evidence type="ECO:0000256" key="5">
    <source>
        <dbReference type="ARBA" id="ARBA00022989"/>
    </source>
</evidence>
<keyword evidence="6 8" id="KW-0472">Membrane</keyword>
<dbReference type="Proteomes" id="UP000037179">
    <property type="component" value="Unassembled WGS sequence"/>
</dbReference>
<evidence type="ECO:0000256" key="1">
    <source>
        <dbReference type="ARBA" id="ARBA00004141"/>
    </source>
</evidence>
<keyword evidence="11" id="KW-1185">Reference proteome</keyword>
<organism evidence="10 11">
    <name type="scientific">Nocardia seriolae</name>
    <dbReference type="NCBI Taxonomy" id="37332"/>
    <lineage>
        <taxon>Bacteria</taxon>
        <taxon>Bacillati</taxon>
        <taxon>Actinomycetota</taxon>
        <taxon>Actinomycetes</taxon>
        <taxon>Mycobacteriales</taxon>
        <taxon>Nocardiaceae</taxon>
        <taxon>Nocardia</taxon>
    </lineage>
</organism>
<evidence type="ECO:0000256" key="4">
    <source>
        <dbReference type="ARBA" id="ARBA00022692"/>
    </source>
</evidence>
<feature type="transmembrane region" description="Helical" evidence="8">
    <location>
        <begin position="137"/>
        <end position="156"/>
    </location>
</feature>
<comment type="similarity">
    <text evidence="2">Belongs to the bacterial sugar transferase family.</text>
</comment>
<reference evidence="11" key="1">
    <citation type="submission" date="2015-07" db="EMBL/GenBank/DDBJ databases">
        <title>Nocardia seriolae U-1 whole genome shotgun sequence.</title>
        <authorList>
            <person name="Imajoh M."/>
            <person name="Fukumoto Y."/>
            <person name="Sukeda M."/>
            <person name="Yamane J."/>
            <person name="Yamasaki K."/>
            <person name="Shimizu M."/>
            <person name="Ohnishi K."/>
            <person name="Oshima S."/>
        </authorList>
    </citation>
    <scope>NUCLEOTIDE SEQUENCE [LARGE SCALE GENOMIC DNA]</scope>
    <source>
        <strain evidence="11">U-1</strain>
    </source>
</reference>
<comment type="subcellular location">
    <subcellularLocation>
        <location evidence="1">Membrane</location>
        <topology evidence="1">Multi-pass membrane protein</topology>
    </subcellularLocation>
</comment>
<feature type="domain" description="Bacterial sugar transferase" evidence="9">
    <location>
        <begin position="310"/>
        <end position="496"/>
    </location>
</feature>
<feature type="transmembrane region" description="Helical" evidence="8">
    <location>
        <begin position="32"/>
        <end position="53"/>
    </location>
</feature>
<dbReference type="PANTHER" id="PTHR30576">
    <property type="entry name" value="COLANIC BIOSYNTHESIS UDP-GLUCOSE LIPID CARRIER TRANSFERASE"/>
    <property type="match status" value="1"/>
</dbReference>
<protein>
    <submittedName>
        <fullName evidence="10">UDP-phosphate galactose phosphotransferase</fullName>
    </submittedName>
</protein>
<keyword evidence="4 8" id="KW-0812">Transmembrane</keyword>
<gene>
    <name evidence="10" type="ORF">NSK11_contig00007-0002</name>
</gene>
<dbReference type="GO" id="GO:0016740">
    <property type="term" value="F:transferase activity"/>
    <property type="evidence" value="ECO:0007669"/>
    <property type="project" value="UniProtKB-KW"/>
</dbReference>
<dbReference type="EMBL" id="BBYQ01000007">
    <property type="protein sequence ID" value="GAP26518.1"/>
    <property type="molecule type" value="Genomic_DNA"/>
</dbReference>
<reference evidence="10 11" key="2">
    <citation type="journal article" date="2016" name="Genome Announc.">
        <title>Draft Genome Sequence of Erythromycin- and Oxytetracycline-Sensitive Nocardia seriolae Strain U-1 (NBRC 110359).</title>
        <authorList>
            <person name="Imajoh M."/>
            <person name="Sukeda M."/>
            <person name="Shimizu M."/>
            <person name="Yamane J."/>
            <person name="Ohnishi K."/>
            <person name="Oshima S."/>
        </authorList>
    </citation>
    <scope>NUCLEOTIDE SEQUENCE [LARGE SCALE GENOMIC DNA]</scope>
    <source>
        <strain evidence="10 11">U-1</strain>
    </source>
</reference>
<feature type="transmembrane region" description="Helical" evidence="8">
    <location>
        <begin position="73"/>
        <end position="90"/>
    </location>
</feature>
<feature type="transmembrane region" description="Helical" evidence="8">
    <location>
        <begin position="312"/>
        <end position="336"/>
    </location>
</feature>
<accession>A0ABC9YMI0</accession>
<evidence type="ECO:0000313" key="11">
    <source>
        <dbReference type="Proteomes" id="UP000037179"/>
    </source>
</evidence>
<feature type="region of interest" description="Disordered" evidence="7">
    <location>
        <begin position="1"/>
        <end position="25"/>
    </location>
</feature>
<keyword evidence="3" id="KW-0808">Transferase</keyword>
<keyword evidence="5 8" id="KW-1133">Transmembrane helix</keyword>
<dbReference type="Pfam" id="PF13727">
    <property type="entry name" value="CoA_binding_3"/>
    <property type="match status" value="1"/>
</dbReference>
<dbReference type="Pfam" id="PF02397">
    <property type="entry name" value="Bac_transf"/>
    <property type="match status" value="1"/>
</dbReference>
<evidence type="ECO:0000259" key="9">
    <source>
        <dbReference type="Pfam" id="PF02397"/>
    </source>
</evidence>
<dbReference type="AlphaFoldDB" id="A0ABC9YMI0"/>
<dbReference type="InterPro" id="IPR017475">
    <property type="entry name" value="EPS_sugar_tfrase"/>
</dbReference>
<evidence type="ECO:0000256" key="6">
    <source>
        <dbReference type="ARBA" id="ARBA00023136"/>
    </source>
</evidence>
<evidence type="ECO:0000256" key="7">
    <source>
        <dbReference type="SAM" id="MobiDB-lite"/>
    </source>
</evidence>
<sequence>MSYNISAGRAVRAARPTRPEPRSDRERWQADYAHRLFISDLFVLILSVGFAQWIRFGGSGAQAPLASRLPMEVRYTVVSVVLVLVWSATLTLGGTRSPRVIGGGAEEYRRLVAASLKLFGGIAIVSLLLKVDFARGYLAIALPLGMAGLMAERRLWRRWVTGRRARGDYRTAMLVVGSPEAARAMVAAFSRDRAAGYQVIGVCTHDDDVLAELALEAGGREIPVVANDHEVIDAVRRTGADTVAVTATDNLGPAAFRRMAWELDELGAELIVTPGLVDIAGTRLTHRVVADMPMLLVEKPQYDRAKSIRKGVFDVCFAAAALLAIAPTLAVIAAAVKLSSRGPIFYLSERIGRDGQPFRMIKFRSMYADAESHLNALIESNGGDPAFFRNRDDPRVTPVGRILRKYSLDELPQFVNVLRGEMSIVGPRPQVQREVDCYDGVTRRRLLVKPGVVGVWHARRRTDLTPEDAMRLDLSYVENWSMVLDLLLIAKTIGALTRGDTGY</sequence>
<name>A0ABC9YMI0_9NOCA</name>
<dbReference type="RefSeq" id="WP_036550561.1">
    <property type="nucleotide sequence ID" value="NZ_AP028459.1"/>
</dbReference>
<dbReference type="NCBIfam" id="TIGR03025">
    <property type="entry name" value="EPS_sugtrans"/>
    <property type="match status" value="1"/>
</dbReference>
<comment type="caution">
    <text evidence="10">The sequence shown here is derived from an EMBL/GenBank/DDBJ whole genome shotgun (WGS) entry which is preliminary data.</text>
</comment>
<dbReference type="GO" id="GO:0016020">
    <property type="term" value="C:membrane"/>
    <property type="evidence" value="ECO:0007669"/>
    <property type="project" value="UniProtKB-SubCell"/>
</dbReference>
<proteinExistence type="inferred from homology"/>
<dbReference type="InterPro" id="IPR003362">
    <property type="entry name" value="Bact_transf"/>
</dbReference>